<reference evidence="11" key="1">
    <citation type="journal article" date="2019" name="Nat. Commun.">
        <title>Expansion of phycobilisome linker gene families in mesophilic red algae.</title>
        <authorList>
            <person name="Lee J."/>
            <person name="Kim D."/>
            <person name="Bhattacharya D."/>
            <person name="Yoon H.S."/>
        </authorList>
    </citation>
    <scope>NUCLEOTIDE SEQUENCE [LARGE SCALE GENOMIC DNA]</scope>
    <source>
        <strain evidence="11">CCMP 1328</strain>
    </source>
</reference>
<evidence type="ECO:0000256" key="5">
    <source>
        <dbReference type="ARBA" id="ARBA00022490"/>
    </source>
</evidence>
<dbReference type="GO" id="GO:0031267">
    <property type="term" value="F:small GTPase binding"/>
    <property type="evidence" value="ECO:0007669"/>
    <property type="project" value="InterPro"/>
</dbReference>
<dbReference type="GO" id="GO:0005737">
    <property type="term" value="C:cytoplasm"/>
    <property type="evidence" value="ECO:0007669"/>
    <property type="project" value="UniProtKB-SubCell"/>
</dbReference>
<feature type="domain" description="Importin N-terminal" evidence="9">
    <location>
        <begin position="21"/>
        <end position="102"/>
    </location>
</feature>
<evidence type="ECO:0000256" key="7">
    <source>
        <dbReference type="ARBA" id="ARBA00022927"/>
    </source>
</evidence>
<keyword evidence="8" id="KW-0539">Nucleus</keyword>
<dbReference type="Gene3D" id="1.25.10.10">
    <property type="entry name" value="Leucine-rich Repeat Variant"/>
    <property type="match status" value="1"/>
</dbReference>
<organism evidence="10 11">
    <name type="scientific">Porphyridium purpureum</name>
    <name type="common">Red alga</name>
    <name type="synonym">Porphyridium cruentum</name>
    <dbReference type="NCBI Taxonomy" id="35688"/>
    <lineage>
        <taxon>Eukaryota</taxon>
        <taxon>Rhodophyta</taxon>
        <taxon>Bangiophyceae</taxon>
        <taxon>Porphyridiales</taxon>
        <taxon>Porphyridiaceae</taxon>
        <taxon>Porphyridium</taxon>
    </lineage>
</organism>
<dbReference type="GO" id="GO:0005635">
    <property type="term" value="C:nuclear envelope"/>
    <property type="evidence" value="ECO:0007669"/>
    <property type="project" value="UniProtKB-SubCell"/>
</dbReference>
<comment type="subcellular location">
    <subcellularLocation>
        <location evidence="2">Cytoplasm</location>
    </subcellularLocation>
    <subcellularLocation>
        <location evidence="1">Nucleus envelope</location>
    </subcellularLocation>
</comment>
<comment type="caution">
    <text evidence="10">The sequence shown here is derived from an EMBL/GenBank/DDBJ whole genome shotgun (WGS) entry which is preliminary data.</text>
</comment>
<gene>
    <name evidence="10" type="ORF">FVE85_4765</name>
</gene>
<sequence length="922" mass="100053">MDVTSVLLAAQSADGATRSAAEQQLASAEAQSFDAFVRMLTEELCDEAKPLDARRLASLVLKNAIDAKERAKKQMYIDRWCAPSMAPTRDACKAKLMQATGSPQKEVRHGVAQVIAKIAAIELSRGMWNDLIQQLLQSVTSDSAPPGARQAALDILGYVCEESSMGNIPAQVLVAQSNSILTAVVQGMRFVAATGDAGAPSQDDIDQVRLAATNALLNALDFARENFDREVERDFIMQIVCESITASNRAIQQTALECLVKVAENYYMYLPKYIQVLHGLVSDAMGASGDAEGCALQAIEFWASIAEEERDLMEEAQAAQEMGEPADPTRQCHGFVRQALPVLCPRLLECLMTQEEEQDDDTWNKSTAAGACMCVLAEAAPDQIVENVLPFIQSKLVDRNDWRAREAATMAFGSVLDGPPDHQLQPLIEQALPLLMHALLTDASMAVRDTTAWTLGRVCMCPAAIDPDSVQAPGTSTLLTKHLVSLVECLVRSLSSDPPVARNAAFALHNIAEAYAYAANEPRSELSPYYEVILSSLVQCSLREDGDEANLRSSAYEALNVTMKYAPMDAMHWVQQLTPVMLERLEQSIQAAAVQSSMDDRAALSEIQGLLCGVLMTATHRLKAGHIHQYADRLMRAYIGVLELGNTLRAAGAGPTDVAARTGTSESEEKTMVTGSMHEEALMAVGALADELGSEFTKYVPHLMPYVLAGLRNWEQYQVCAIAVAVVGDLCRAVDAVLITYGDEIVALLLTALQSGDLDKSVKPPILSCFGDLALALGSIFERYINHVMAMLQQAAQSSLQLEVAPDDFDMLDWLCLLRESILEAYTGVMQGLNNPVLLSPHVSWVISFCELICKPDTLIPPSDRLLGSIVGVLGDLAVSQEGVKAQLHTLPWILPLLKSAMECDSASVQEVGQWAHTVIFR</sequence>
<dbReference type="SUPFAM" id="SSF48371">
    <property type="entry name" value="ARM repeat"/>
    <property type="match status" value="1"/>
</dbReference>
<accession>A0A5J4YQM7</accession>
<dbReference type="EMBL" id="VRMN01000006">
    <property type="protein sequence ID" value="KAA8493628.1"/>
    <property type="molecule type" value="Genomic_DNA"/>
</dbReference>
<dbReference type="InterPro" id="IPR001494">
    <property type="entry name" value="Importin-beta_N"/>
</dbReference>
<dbReference type="SMART" id="SM00913">
    <property type="entry name" value="IBN_N"/>
    <property type="match status" value="1"/>
</dbReference>
<evidence type="ECO:0000313" key="10">
    <source>
        <dbReference type="EMBL" id="KAA8493628.1"/>
    </source>
</evidence>
<dbReference type="InterPro" id="IPR011989">
    <property type="entry name" value="ARM-like"/>
</dbReference>
<evidence type="ECO:0000313" key="11">
    <source>
        <dbReference type="Proteomes" id="UP000324585"/>
    </source>
</evidence>
<comment type="similarity">
    <text evidence="3">Belongs to the importin beta family. Importin beta-1 subfamily.</text>
</comment>
<evidence type="ECO:0000256" key="3">
    <source>
        <dbReference type="ARBA" id="ARBA00010907"/>
    </source>
</evidence>
<keyword evidence="6" id="KW-0677">Repeat</keyword>
<evidence type="ECO:0000256" key="6">
    <source>
        <dbReference type="ARBA" id="ARBA00022737"/>
    </source>
</evidence>
<dbReference type="Pfam" id="PF25574">
    <property type="entry name" value="TPR_IMB1"/>
    <property type="match status" value="2"/>
</dbReference>
<evidence type="ECO:0000256" key="4">
    <source>
        <dbReference type="ARBA" id="ARBA00022448"/>
    </source>
</evidence>
<dbReference type="Proteomes" id="UP000324585">
    <property type="component" value="Unassembled WGS sequence"/>
</dbReference>
<keyword evidence="11" id="KW-1185">Reference proteome</keyword>
<dbReference type="OMA" id="QQYQERW"/>
<protein>
    <submittedName>
        <fullName evidence="10">Importin subunit beta-1</fullName>
    </submittedName>
</protein>
<dbReference type="GO" id="GO:0006606">
    <property type="term" value="P:protein import into nucleus"/>
    <property type="evidence" value="ECO:0007669"/>
    <property type="project" value="InterPro"/>
</dbReference>
<dbReference type="OrthoDB" id="10263328at2759"/>
<dbReference type="PROSITE" id="PS50166">
    <property type="entry name" value="IMPORTIN_B_NT"/>
    <property type="match status" value="1"/>
</dbReference>
<dbReference type="SMART" id="SM00185">
    <property type="entry name" value="ARM"/>
    <property type="match status" value="2"/>
</dbReference>
<dbReference type="InterPro" id="IPR000225">
    <property type="entry name" value="Armadillo"/>
</dbReference>
<keyword evidence="7" id="KW-0653">Protein transport</keyword>
<dbReference type="Pfam" id="PF03810">
    <property type="entry name" value="IBN_N"/>
    <property type="match status" value="1"/>
</dbReference>
<dbReference type="InterPro" id="IPR040122">
    <property type="entry name" value="Importin_beta"/>
</dbReference>
<dbReference type="InterPro" id="IPR058584">
    <property type="entry name" value="IMB1_TNPO1-like_TPR"/>
</dbReference>
<proteinExistence type="inferred from homology"/>
<keyword evidence="5" id="KW-0963">Cytoplasm</keyword>
<evidence type="ECO:0000256" key="8">
    <source>
        <dbReference type="ARBA" id="ARBA00023242"/>
    </source>
</evidence>
<keyword evidence="4" id="KW-0813">Transport</keyword>
<evidence type="ECO:0000256" key="2">
    <source>
        <dbReference type="ARBA" id="ARBA00004496"/>
    </source>
</evidence>
<name>A0A5J4YQM7_PORPP</name>
<dbReference type="AlphaFoldDB" id="A0A5J4YQM7"/>
<evidence type="ECO:0000256" key="1">
    <source>
        <dbReference type="ARBA" id="ARBA00004259"/>
    </source>
</evidence>
<dbReference type="Pfam" id="PF13513">
    <property type="entry name" value="HEAT_EZ"/>
    <property type="match status" value="1"/>
</dbReference>
<evidence type="ECO:0000259" key="9">
    <source>
        <dbReference type="PROSITE" id="PS50166"/>
    </source>
</evidence>
<dbReference type="PANTHER" id="PTHR10527">
    <property type="entry name" value="IMPORTIN BETA"/>
    <property type="match status" value="1"/>
</dbReference>
<dbReference type="InterPro" id="IPR016024">
    <property type="entry name" value="ARM-type_fold"/>
</dbReference>